<dbReference type="InterPro" id="IPR036388">
    <property type="entry name" value="WH-like_DNA-bd_sf"/>
</dbReference>
<feature type="transmembrane region" description="Helical" evidence="4">
    <location>
        <begin position="164"/>
        <end position="183"/>
    </location>
</feature>
<accession>A0A2W5K2H3</accession>
<reference evidence="6 7" key="1">
    <citation type="submission" date="2017-08" db="EMBL/GenBank/DDBJ databases">
        <title>Infants hospitalized years apart are colonized by the same room-sourced microbial strains.</title>
        <authorList>
            <person name="Brooks B."/>
            <person name="Olm M.R."/>
            <person name="Firek B.A."/>
            <person name="Baker R."/>
            <person name="Thomas B.C."/>
            <person name="Morowitz M.J."/>
            <person name="Banfield J.F."/>
        </authorList>
    </citation>
    <scope>NUCLEOTIDE SEQUENCE [LARGE SCALE GENOMIC DNA]</scope>
    <source>
        <strain evidence="6">S2_005_003_R2_42</strain>
    </source>
</reference>
<dbReference type="GO" id="GO:0003677">
    <property type="term" value="F:DNA binding"/>
    <property type="evidence" value="ECO:0007669"/>
    <property type="project" value="UniProtKB-UniRule"/>
</dbReference>
<dbReference type="Gene3D" id="1.25.40.10">
    <property type="entry name" value="Tetratricopeptide repeat domain"/>
    <property type="match status" value="1"/>
</dbReference>
<keyword evidence="1 2" id="KW-0238">DNA-binding</keyword>
<dbReference type="SMART" id="SM00862">
    <property type="entry name" value="Trans_reg_C"/>
    <property type="match status" value="1"/>
</dbReference>
<feature type="domain" description="OmpR/PhoB-type" evidence="5">
    <location>
        <begin position="12"/>
        <end position="110"/>
    </location>
</feature>
<dbReference type="AlphaFoldDB" id="A0A2W5K2H3"/>
<dbReference type="PROSITE" id="PS51755">
    <property type="entry name" value="OMPR_PHOB"/>
    <property type="match status" value="1"/>
</dbReference>
<feature type="region of interest" description="Disordered" evidence="3">
    <location>
        <begin position="114"/>
        <end position="150"/>
    </location>
</feature>
<evidence type="ECO:0000256" key="4">
    <source>
        <dbReference type="SAM" id="Phobius"/>
    </source>
</evidence>
<dbReference type="InterPro" id="IPR011990">
    <property type="entry name" value="TPR-like_helical_dom_sf"/>
</dbReference>
<dbReference type="CDD" id="cd00383">
    <property type="entry name" value="trans_reg_C"/>
    <property type="match status" value="1"/>
</dbReference>
<name>A0A2W5K2H3_9GAMM</name>
<dbReference type="Gene3D" id="1.10.10.10">
    <property type="entry name" value="Winged helix-like DNA-binding domain superfamily/Winged helix DNA-binding domain"/>
    <property type="match status" value="1"/>
</dbReference>
<comment type="caution">
    <text evidence="6">The sequence shown here is derived from an EMBL/GenBank/DDBJ whole genome shotgun (WGS) entry which is preliminary data.</text>
</comment>
<dbReference type="InterPro" id="IPR016032">
    <property type="entry name" value="Sig_transdc_resp-reg_C-effctor"/>
</dbReference>
<protein>
    <recommendedName>
        <fullName evidence="5">OmpR/PhoB-type domain-containing protein</fullName>
    </recommendedName>
</protein>
<dbReference type="InterPro" id="IPR001867">
    <property type="entry name" value="OmpR/PhoB-type_DNA-bd"/>
</dbReference>
<evidence type="ECO:0000259" key="5">
    <source>
        <dbReference type="PROSITE" id="PS51755"/>
    </source>
</evidence>
<organism evidence="6 7">
    <name type="scientific">Rhodanobacter denitrificans</name>
    <dbReference type="NCBI Taxonomy" id="666685"/>
    <lineage>
        <taxon>Bacteria</taxon>
        <taxon>Pseudomonadati</taxon>
        <taxon>Pseudomonadota</taxon>
        <taxon>Gammaproteobacteria</taxon>
        <taxon>Lysobacterales</taxon>
        <taxon>Rhodanobacteraceae</taxon>
        <taxon>Rhodanobacter</taxon>
    </lineage>
</organism>
<keyword evidence="4" id="KW-0472">Membrane</keyword>
<dbReference type="Pfam" id="PF00486">
    <property type="entry name" value="Trans_reg_C"/>
    <property type="match status" value="1"/>
</dbReference>
<dbReference type="EMBL" id="QFPO01000022">
    <property type="protein sequence ID" value="PZQ10169.1"/>
    <property type="molecule type" value="Genomic_DNA"/>
</dbReference>
<evidence type="ECO:0000313" key="6">
    <source>
        <dbReference type="EMBL" id="PZQ10169.1"/>
    </source>
</evidence>
<keyword evidence="4" id="KW-0812">Transmembrane</keyword>
<dbReference type="SUPFAM" id="SSF48452">
    <property type="entry name" value="TPR-like"/>
    <property type="match status" value="2"/>
</dbReference>
<dbReference type="SUPFAM" id="SSF46894">
    <property type="entry name" value="C-terminal effector domain of the bipartite response regulators"/>
    <property type="match status" value="1"/>
</dbReference>
<evidence type="ECO:0000256" key="2">
    <source>
        <dbReference type="PROSITE-ProRule" id="PRU01091"/>
    </source>
</evidence>
<dbReference type="GO" id="GO:0000160">
    <property type="term" value="P:phosphorelay signal transduction system"/>
    <property type="evidence" value="ECO:0007669"/>
    <property type="project" value="InterPro"/>
</dbReference>
<dbReference type="Proteomes" id="UP000249046">
    <property type="component" value="Unassembled WGS sequence"/>
</dbReference>
<dbReference type="GO" id="GO:0006355">
    <property type="term" value="P:regulation of DNA-templated transcription"/>
    <property type="evidence" value="ECO:0007669"/>
    <property type="project" value="InterPro"/>
</dbReference>
<feature type="DNA-binding region" description="OmpR/PhoB-type" evidence="2">
    <location>
        <begin position="12"/>
        <end position="110"/>
    </location>
</feature>
<evidence type="ECO:0000313" key="7">
    <source>
        <dbReference type="Proteomes" id="UP000249046"/>
    </source>
</evidence>
<evidence type="ECO:0000256" key="1">
    <source>
        <dbReference type="ARBA" id="ARBA00023125"/>
    </source>
</evidence>
<gene>
    <name evidence="6" type="ORF">DI564_16490</name>
</gene>
<proteinExistence type="predicted"/>
<evidence type="ECO:0000256" key="3">
    <source>
        <dbReference type="SAM" id="MobiDB-lite"/>
    </source>
</evidence>
<keyword evidence="4" id="KW-1133">Transmembrane helix</keyword>
<sequence length="814" mass="86716">MAPAPASGSMSTPVFQFGDFRLDAARRELWQGGERLVIPPKVFDCIAYLVEHRARAVGRDELIAAVWGKADVTDNLLDQVMLRARRALGDTGEQRRYILTMPRFGFSWVAQTEQTSAMGTTPPPPSAAEPAGVPQPADLSTPAAPDPVPAIAHTPVRRRRSAPLLWAAGALVAIAATAAVLLWRPLQAPEPTAAAPEAGAALVLPVEVKAEGAFGWVRLGVMDLVAERLRLTGRPVLPSDNVVALTRDRGPWTRDSAATAELGRAAGAALLIAGEATLAEGRWRVALRTILGTDSPILVEGQASDVLDAARLASDRLEQALGWSLGGEDPLPADPALSLLLRQVDAALLADQTALARRLLDGLDAEQRLVPEVRFRRASVDFRDGDLDAAAAGYRALLDAVSAADAPLLRARVLSGLGNVHLRRDEPDQVEMLSDQAIDLLAGQPPTAELGRALTGRAIARSTQGRFDEAMEDFARARIVLESVGDRFGLTRVDVNIGILDARRNRYAEALPVLTTAADRLTAFGDFTNELYARVALARARLELLDPGSALAGDERLRELIQNEPSAALRRYAGLVRILVHNANGRLRAGRAMTDTLSADAGAAGDGVMAALAAAIAARAAWADGDAAAAAAAAQRALDVDWWNEGPLDYARTWRILTLAQQRAATPAEAAASLDRLRRWAADRRDGGVGIQLALAEAALAADEAARAAYERALTLAEDRRVPSELIEIAQAYLPWLIDRGDFARAGVIAGRTAGWAERDYDAALLQLRLQHALGNLAGWRNALARARTLAGERRVPEALLQAPVARGQGASDA</sequence>